<proteinExistence type="predicted"/>
<gene>
    <name evidence="4" type="ORF">IAB73_07765</name>
</gene>
<dbReference type="AlphaFoldDB" id="A0A9D0ZAR4"/>
<protein>
    <submittedName>
        <fullName evidence="4">Septum formation initiator family protein</fullName>
    </submittedName>
</protein>
<evidence type="ECO:0000313" key="5">
    <source>
        <dbReference type="Proteomes" id="UP000886887"/>
    </source>
</evidence>
<evidence type="ECO:0000313" key="4">
    <source>
        <dbReference type="EMBL" id="HIQ72084.1"/>
    </source>
</evidence>
<dbReference type="Proteomes" id="UP000886887">
    <property type="component" value="Unassembled WGS sequence"/>
</dbReference>
<evidence type="ECO:0000256" key="1">
    <source>
        <dbReference type="SAM" id="Coils"/>
    </source>
</evidence>
<feature type="compositionally biased region" description="Basic residues" evidence="2">
    <location>
        <begin position="41"/>
        <end position="51"/>
    </location>
</feature>
<dbReference type="EMBL" id="DVFJ01000028">
    <property type="protein sequence ID" value="HIQ72084.1"/>
    <property type="molecule type" value="Genomic_DNA"/>
</dbReference>
<sequence length="174" mass="19063">MAERVRRARQFSYAMPAVDGTGALTPQPAWGEEGGRGAPPPRRRAKERPARRLPSLTAAMVVALAGVLCAACFMSLSQIAYAAQLQKEIESLQASIRQERENNLLLNQELTEATDGEMIRNYAVNKLGMIKPTTQQVFSIALSQPIQVNEAQDTPDETTQESIDWLGVILGLLN</sequence>
<keyword evidence="3" id="KW-0812">Transmembrane</keyword>
<dbReference type="InterPro" id="IPR007060">
    <property type="entry name" value="FtsL/DivIC"/>
</dbReference>
<feature type="coiled-coil region" evidence="1">
    <location>
        <begin position="82"/>
        <end position="109"/>
    </location>
</feature>
<comment type="caution">
    <text evidence="4">The sequence shown here is derived from an EMBL/GenBank/DDBJ whole genome shotgun (WGS) entry which is preliminary data.</text>
</comment>
<dbReference type="Pfam" id="PF04977">
    <property type="entry name" value="DivIC"/>
    <property type="match status" value="1"/>
</dbReference>
<accession>A0A9D0ZAR4</accession>
<evidence type="ECO:0000256" key="3">
    <source>
        <dbReference type="SAM" id="Phobius"/>
    </source>
</evidence>
<organism evidence="4 5">
    <name type="scientific">Candidatus Onthenecus intestinigallinarum</name>
    <dbReference type="NCBI Taxonomy" id="2840875"/>
    <lineage>
        <taxon>Bacteria</taxon>
        <taxon>Bacillati</taxon>
        <taxon>Bacillota</taxon>
        <taxon>Clostridia</taxon>
        <taxon>Eubacteriales</taxon>
        <taxon>Candidatus Onthenecus</taxon>
    </lineage>
</organism>
<keyword evidence="3" id="KW-1133">Transmembrane helix</keyword>
<name>A0A9D0ZAR4_9FIRM</name>
<reference evidence="4" key="2">
    <citation type="journal article" date="2021" name="PeerJ">
        <title>Extensive microbial diversity within the chicken gut microbiome revealed by metagenomics and culture.</title>
        <authorList>
            <person name="Gilroy R."/>
            <person name="Ravi A."/>
            <person name="Getino M."/>
            <person name="Pursley I."/>
            <person name="Horton D.L."/>
            <person name="Alikhan N.F."/>
            <person name="Baker D."/>
            <person name="Gharbi K."/>
            <person name="Hall N."/>
            <person name="Watson M."/>
            <person name="Adriaenssens E.M."/>
            <person name="Foster-Nyarko E."/>
            <person name="Jarju S."/>
            <person name="Secka A."/>
            <person name="Antonio M."/>
            <person name="Oren A."/>
            <person name="Chaudhuri R.R."/>
            <person name="La Ragione R."/>
            <person name="Hildebrand F."/>
            <person name="Pallen M.J."/>
        </authorList>
    </citation>
    <scope>NUCLEOTIDE SEQUENCE</scope>
    <source>
        <strain evidence="4">ChiSxjej2B14-6234</strain>
    </source>
</reference>
<reference evidence="4" key="1">
    <citation type="submission" date="2020-10" db="EMBL/GenBank/DDBJ databases">
        <authorList>
            <person name="Gilroy R."/>
        </authorList>
    </citation>
    <scope>NUCLEOTIDE SEQUENCE</scope>
    <source>
        <strain evidence="4">ChiSxjej2B14-6234</strain>
    </source>
</reference>
<keyword evidence="1" id="KW-0175">Coiled coil</keyword>
<evidence type="ECO:0000256" key="2">
    <source>
        <dbReference type="SAM" id="MobiDB-lite"/>
    </source>
</evidence>
<keyword evidence="3" id="KW-0472">Membrane</keyword>
<feature type="transmembrane region" description="Helical" evidence="3">
    <location>
        <begin position="53"/>
        <end position="76"/>
    </location>
</feature>
<feature type="region of interest" description="Disordered" evidence="2">
    <location>
        <begin position="17"/>
        <end position="51"/>
    </location>
</feature>